<accession>W1NE12</accession>
<feature type="repeat" description="PPR" evidence="3">
    <location>
        <begin position="321"/>
        <end position="355"/>
    </location>
</feature>
<dbReference type="Proteomes" id="UP000017836">
    <property type="component" value="Unassembled WGS sequence"/>
</dbReference>
<dbReference type="EMBL" id="KI397628">
    <property type="protein sequence ID" value="ERM93603.1"/>
    <property type="molecule type" value="Genomic_DNA"/>
</dbReference>
<gene>
    <name evidence="4" type="ORF">AMTR_s00004p00128960</name>
</gene>
<dbReference type="Gene3D" id="1.25.40.10">
    <property type="entry name" value="Tetratricopeptide repeat domain"/>
    <property type="match status" value="4"/>
</dbReference>
<dbReference type="OrthoDB" id="185373at2759"/>
<evidence type="ECO:0000256" key="1">
    <source>
        <dbReference type="ARBA" id="ARBA00007626"/>
    </source>
</evidence>
<name>W1NE12_AMBTC</name>
<evidence type="ECO:0000256" key="3">
    <source>
        <dbReference type="PROSITE-ProRule" id="PRU00708"/>
    </source>
</evidence>
<feature type="repeat" description="PPR" evidence="3">
    <location>
        <begin position="284"/>
        <end position="314"/>
    </location>
</feature>
<dbReference type="InterPro" id="IPR050667">
    <property type="entry name" value="PPR-containing_protein"/>
</dbReference>
<feature type="repeat" description="PPR" evidence="3">
    <location>
        <begin position="249"/>
        <end position="283"/>
    </location>
</feature>
<dbReference type="AlphaFoldDB" id="W1NE12"/>
<evidence type="ECO:0000313" key="4">
    <source>
        <dbReference type="EMBL" id="ERM93603.1"/>
    </source>
</evidence>
<evidence type="ECO:0008006" key="6">
    <source>
        <dbReference type="Google" id="ProtNLM"/>
    </source>
</evidence>
<sequence length="528" mass="59842">MIIRRWWSLHRQPWLPFSHSSSTFTTISTAESSSVEDAEKYWLELMNHCFKPNFERSLCKIRAKLAPSCVVAVLKKCSSSSLPESHGRALGLRFFVWAGQQKGYRHPPSIYKNACKLLAIAEKPEILAKTLDDYKKEEGVLVTARSFWVLLALCKEAELLEPAIGLLRRMEDFHCRPDIASYNIVLHLLLRGEREKGGERKFGGESEVGIEREVGRERKLGGVRETFNCKVEEAKAMVREMLELGLIPDAITYTILIKGFCKSNRFEEARQLLVDMQGRGCPSTVCIYSTIIDAFCKAGKIELAMEIFREMEERENGCTPNVVTYTSLIQSFCENGRTQEALSLLNTMVDNGCMPNRVTLSTIVAGLCKKGRMDEAYKAFDGLVQRGCFLGREKWFYSSLFLSLLRTKNTVDAEKLMKKMLGGVIVLDELACSSWIRWLCDEKSYLEGLVWCLELEKQSCSLDSDIFSLLLVGLCEQSHFKEAGNLVRVMVGKRFIPRDLHVDLVVKGLKEKGDESGLIEDLMNLKTN</sequence>
<dbReference type="InterPro" id="IPR011990">
    <property type="entry name" value="TPR-like_helical_dom_sf"/>
</dbReference>
<dbReference type="eggNOG" id="KOG4197">
    <property type="taxonomic scope" value="Eukaryota"/>
</dbReference>
<reference evidence="5" key="1">
    <citation type="journal article" date="2013" name="Science">
        <title>The Amborella genome and the evolution of flowering plants.</title>
        <authorList>
            <consortium name="Amborella Genome Project"/>
        </authorList>
    </citation>
    <scope>NUCLEOTIDE SEQUENCE [LARGE SCALE GENOMIC DNA]</scope>
</reference>
<dbReference type="NCBIfam" id="TIGR00756">
    <property type="entry name" value="PPR"/>
    <property type="match status" value="4"/>
</dbReference>
<dbReference type="OMA" id="CLVNVKM"/>
<dbReference type="PANTHER" id="PTHR47939:SF13">
    <property type="entry name" value="OS03G0201400 PROTEIN"/>
    <property type="match status" value="1"/>
</dbReference>
<organism evidence="4 5">
    <name type="scientific">Amborella trichopoda</name>
    <dbReference type="NCBI Taxonomy" id="13333"/>
    <lineage>
        <taxon>Eukaryota</taxon>
        <taxon>Viridiplantae</taxon>
        <taxon>Streptophyta</taxon>
        <taxon>Embryophyta</taxon>
        <taxon>Tracheophyta</taxon>
        <taxon>Spermatophyta</taxon>
        <taxon>Magnoliopsida</taxon>
        <taxon>Amborellales</taxon>
        <taxon>Amborellaceae</taxon>
        <taxon>Amborella</taxon>
    </lineage>
</organism>
<dbReference type="Gramene" id="ERM93603">
    <property type="protein sequence ID" value="ERM93603"/>
    <property type="gene ID" value="AMTR_s00004p00128960"/>
</dbReference>
<feature type="repeat" description="PPR" evidence="3">
    <location>
        <begin position="356"/>
        <end position="390"/>
    </location>
</feature>
<keyword evidence="5" id="KW-1185">Reference proteome</keyword>
<dbReference type="HOGENOM" id="CLU_002706_49_0_1"/>
<dbReference type="KEGG" id="atr:18421558"/>
<dbReference type="Pfam" id="PF13041">
    <property type="entry name" value="PPR_2"/>
    <property type="match status" value="1"/>
</dbReference>
<evidence type="ECO:0000313" key="5">
    <source>
        <dbReference type="Proteomes" id="UP000017836"/>
    </source>
</evidence>
<dbReference type="Pfam" id="PF12854">
    <property type="entry name" value="PPR_1"/>
    <property type="match status" value="2"/>
</dbReference>
<dbReference type="PANTHER" id="PTHR47939">
    <property type="entry name" value="MEMBRANE-ASSOCIATED SALT-INDUCIBLE PROTEIN-LIKE"/>
    <property type="match status" value="1"/>
</dbReference>
<dbReference type="InterPro" id="IPR002885">
    <property type="entry name" value="PPR_rpt"/>
</dbReference>
<dbReference type="PROSITE" id="PS51375">
    <property type="entry name" value="PPR"/>
    <property type="match status" value="5"/>
</dbReference>
<comment type="similarity">
    <text evidence="1">Belongs to the PPR family. P subfamily.</text>
</comment>
<evidence type="ECO:0000256" key="2">
    <source>
        <dbReference type="ARBA" id="ARBA00022737"/>
    </source>
</evidence>
<feature type="repeat" description="PPR" evidence="3">
    <location>
        <begin position="463"/>
        <end position="497"/>
    </location>
</feature>
<dbReference type="SUPFAM" id="SSF48452">
    <property type="entry name" value="TPR-like"/>
    <property type="match status" value="1"/>
</dbReference>
<protein>
    <recommendedName>
        <fullName evidence="6">Pentacotripeptide-repeat region of PRORP domain-containing protein</fullName>
    </recommendedName>
</protein>
<proteinExistence type="inferred from homology"/>
<keyword evidence="2" id="KW-0677">Repeat</keyword>